<keyword evidence="2" id="KW-1133">Transmembrane helix</keyword>
<feature type="transmembrane region" description="Helical" evidence="2">
    <location>
        <begin position="76"/>
        <end position="101"/>
    </location>
</feature>
<dbReference type="Proteomes" id="UP000659904">
    <property type="component" value="Unassembled WGS sequence"/>
</dbReference>
<sequence length="336" mass="36570">MCAIAEGGSSRTDPHNPDKDRCDAAVPWRAMADAHEPQPDEGHVPDERTHDAPASTENLRKGSAAKRLYRRLSSPTVFTAVTSVVAALLGALIGGVTTAIATQTTVEAQIEAVNIQLRAERDLQIRASTGQSYEQFLDHMFDLKVTFGELQSCATHSFGTPPLPIGVNIRIDPQRVDEIARCDAAIAAYATGYTAAQKSYNDLYLWGSKSFIADARAVLGLFPVTSPCARNLTSTVSIRSCMFEYPDNGDHLIHMWYQGGLFDIDSLFQAKPMDLAPAVEPNQQDSAGRALAWKAFIARYDKFGNSSFTDQLIGVGLTQLRHDFCREVADAVVDCG</sequence>
<organism evidence="3 4">
    <name type="scientific">Catellatospora citrea</name>
    <dbReference type="NCBI Taxonomy" id="53366"/>
    <lineage>
        <taxon>Bacteria</taxon>
        <taxon>Bacillati</taxon>
        <taxon>Actinomycetota</taxon>
        <taxon>Actinomycetes</taxon>
        <taxon>Micromonosporales</taxon>
        <taxon>Micromonosporaceae</taxon>
        <taxon>Catellatospora</taxon>
    </lineage>
</organism>
<comment type="caution">
    <text evidence="3">The sequence shown here is derived from an EMBL/GenBank/DDBJ whole genome shotgun (WGS) entry which is preliminary data.</text>
</comment>
<protein>
    <submittedName>
        <fullName evidence="3">Uncharacterized protein</fullName>
    </submittedName>
</protein>
<accession>A0A8J3KGP7</accession>
<proteinExistence type="predicted"/>
<evidence type="ECO:0000256" key="1">
    <source>
        <dbReference type="SAM" id="MobiDB-lite"/>
    </source>
</evidence>
<keyword evidence="4" id="KW-1185">Reference proteome</keyword>
<feature type="compositionally biased region" description="Basic and acidic residues" evidence="1">
    <location>
        <begin position="32"/>
        <end position="51"/>
    </location>
</feature>
<feature type="compositionally biased region" description="Basic and acidic residues" evidence="1">
    <location>
        <begin position="12"/>
        <end position="23"/>
    </location>
</feature>
<dbReference type="EMBL" id="BONH01000005">
    <property type="protein sequence ID" value="GIF96603.1"/>
    <property type="molecule type" value="Genomic_DNA"/>
</dbReference>
<evidence type="ECO:0000313" key="4">
    <source>
        <dbReference type="Proteomes" id="UP000659904"/>
    </source>
</evidence>
<feature type="region of interest" description="Disordered" evidence="1">
    <location>
        <begin position="1"/>
        <end position="61"/>
    </location>
</feature>
<reference evidence="3 4" key="1">
    <citation type="submission" date="2021-01" db="EMBL/GenBank/DDBJ databases">
        <title>Whole genome shotgun sequence of Catellatospora citrea NBRC 14495.</title>
        <authorList>
            <person name="Komaki H."/>
            <person name="Tamura T."/>
        </authorList>
    </citation>
    <scope>NUCLEOTIDE SEQUENCE [LARGE SCALE GENOMIC DNA]</scope>
    <source>
        <strain evidence="3 4">NBRC 14495</strain>
    </source>
</reference>
<evidence type="ECO:0000256" key="2">
    <source>
        <dbReference type="SAM" id="Phobius"/>
    </source>
</evidence>
<evidence type="ECO:0000313" key="3">
    <source>
        <dbReference type="EMBL" id="GIF96603.1"/>
    </source>
</evidence>
<gene>
    <name evidence="3" type="ORF">Cci01nite_16970</name>
</gene>
<name>A0A8J3KGP7_9ACTN</name>
<dbReference type="AlphaFoldDB" id="A0A8J3KGP7"/>
<keyword evidence="2" id="KW-0812">Transmembrane</keyword>
<keyword evidence="2" id="KW-0472">Membrane</keyword>